<feature type="domain" description="Heparin-sulfate lyase N-terminal" evidence="6">
    <location>
        <begin position="141"/>
        <end position="288"/>
    </location>
</feature>
<evidence type="ECO:0000259" key="6">
    <source>
        <dbReference type="Pfam" id="PF16889"/>
    </source>
</evidence>
<protein>
    <submittedName>
        <fullName evidence="7">Alginate lyase family protein</fullName>
    </submittedName>
</protein>
<dbReference type="InterPro" id="IPR012480">
    <property type="entry name" value="Hepar_II_III_C"/>
</dbReference>
<organism evidence="7 8">
    <name type="scientific">Flagellimonas alvinocaridis</name>
    <dbReference type="NCBI Taxonomy" id="2530200"/>
    <lineage>
        <taxon>Bacteria</taxon>
        <taxon>Pseudomonadati</taxon>
        <taxon>Bacteroidota</taxon>
        <taxon>Flavobacteriia</taxon>
        <taxon>Flavobacteriales</taxon>
        <taxon>Flavobacteriaceae</taxon>
        <taxon>Flagellimonas</taxon>
    </lineage>
</organism>
<dbReference type="GO" id="GO:0016829">
    <property type="term" value="F:lyase activity"/>
    <property type="evidence" value="ECO:0007669"/>
    <property type="project" value="UniProtKB-KW"/>
</dbReference>
<evidence type="ECO:0000256" key="1">
    <source>
        <dbReference type="ARBA" id="ARBA00004418"/>
    </source>
</evidence>
<evidence type="ECO:0000256" key="4">
    <source>
        <dbReference type="ARBA" id="ARBA00023239"/>
    </source>
</evidence>
<evidence type="ECO:0000313" key="7">
    <source>
        <dbReference type="EMBL" id="THV61225.1"/>
    </source>
</evidence>
<dbReference type="PANTHER" id="PTHR39210">
    <property type="entry name" value="HEPARIN-SULFATE LYASE"/>
    <property type="match status" value="1"/>
</dbReference>
<dbReference type="PANTHER" id="PTHR39210:SF1">
    <property type="entry name" value="HEPARIN-SULFATE LYASE"/>
    <property type="match status" value="1"/>
</dbReference>
<dbReference type="OrthoDB" id="7335480at2"/>
<dbReference type="SUPFAM" id="SSF48230">
    <property type="entry name" value="Chondroitin AC/alginate lyase"/>
    <property type="match status" value="1"/>
</dbReference>
<evidence type="ECO:0000256" key="3">
    <source>
        <dbReference type="ARBA" id="ARBA00022764"/>
    </source>
</evidence>
<name>A0A4S8RVE9_9FLAO</name>
<dbReference type="Gene3D" id="2.70.98.70">
    <property type="match status" value="1"/>
</dbReference>
<reference evidence="7 8" key="1">
    <citation type="submission" date="2019-03" db="EMBL/GenBank/DDBJ databases">
        <title>Muricauda SCR12 sp.nov, a marine bacterium isolated from Pacific Ocean:the Okinawa trough.</title>
        <authorList>
            <person name="Liu L."/>
        </authorList>
    </citation>
    <scope>NUCLEOTIDE SEQUENCE [LARGE SCALE GENOMIC DNA]</scope>
    <source>
        <strain evidence="7 8">SCR12</strain>
    </source>
</reference>
<dbReference type="InterPro" id="IPR031680">
    <property type="entry name" value="Hepar_II_III_N"/>
</dbReference>
<keyword evidence="8" id="KW-1185">Reference proteome</keyword>
<keyword evidence="4 7" id="KW-0456">Lyase</keyword>
<dbReference type="RefSeq" id="WP_136565008.1">
    <property type="nucleotide sequence ID" value="NZ_SNTZ01000001.1"/>
</dbReference>
<keyword evidence="3" id="KW-0574">Periplasm</keyword>
<accession>A0A4S8RVE9</accession>
<comment type="caution">
    <text evidence="7">The sequence shown here is derived from an EMBL/GenBank/DDBJ whole genome shotgun (WGS) entry which is preliminary data.</text>
</comment>
<evidence type="ECO:0000313" key="8">
    <source>
        <dbReference type="Proteomes" id="UP000310406"/>
    </source>
</evidence>
<dbReference type="Proteomes" id="UP000310406">
    <property type="component" value="Unassembled WGS sequence"/>
</dbReference>
<dbReference type="EMBL" id="SNTZ01000001">
    <property type="protein sequence ID" value="THV61225.1"/>
    <property type="molecule type" value="Genomic_DNA"/>
</dbReference>
<proteinExistence type="predicted"/>
<dbReference type="GO" id="GO:0042597">
    <property type="term" value="C:periplasmic space"/>
    <property type="evidence" value="ECO:0007669"/>
    <property type="project" value="UniProtKB-SubCell"/>
</dbReference>
<dbReference type="AlphaFoldDB" id="A0A4S8RVE9"/>
<sequence>MDYHRITTLFHTLKFLKGKQIYYRLFYFVRNRFFSKKAYKSPNKEVNGLVWNGKEIYFQNAFHEAQKFEFLNLQHDFTNKIDWNYNGFGKLWTYNLNYFDFLNQKNIATKKGLDLIQDYMGAESQLQDGLEPYPISLRGINWIKFLSRNQIKDHAINQTLYKHYQRLHHNLEYHLLGNHLLENGLSLFFGAYYFKSEQFYRESKKILETELKEQVLDDGAHFELSPMYHQILLHRLLDCINLAQNNSWKEDGLLPFLKERAVKMLSWLDNITYDNGEIPMVNDAAHGIAPNTKEIMEYATYMGLKWNTSCMGASGYRKFHKNGFEVVMDVGNVGPDYQPGHAHSDTLSFEMYLDQNPFIVDTGTSTYEKNQIRQKERETAAHNTVKLGHKEQTQVWGGFRVAKRARIISLEVSDISVTASHDGYAPSIHQREFKFDDDALIINDNISNQKEDATAYFHLHPNVNNINPKGNCIEFPDDGVEIHFEGTNIGIALHPCKIASGFNRLEEARMITVDFDKTLKTTIRRRLL</sequence>
<evidence type="ECO:0000259" key="5">
    <source>
        <dbReference type="Pfam" id="PF07940"/>
    </source>
</evidence>
<dbReference type="InterPro" id="IPR008929">
    <property type="entry name" value="Chondroitin_lyas"/>
</dbReference>
<gene>
    <name evidence="7" type="ORF">EZV76_02550</name>
</gene>
<dbReference type="Gene3D" id="1.50.10.100">
    <property type="entry name" value="Chondroitin AC/alginate lyase"/>
    <property type="match status" value="1"/>
</dbReference>
<feature type="domain" description="Heparinase II/III-like C-terminal" evidence="5">
    <location>
        <begin position="311"/>
        <end position="517"/>
    </location>
</feature>
<dbReference type="Pfam" id="PF16889">
    <property type="entry name" value="Hepar_II_III_N"/>
    <property type="match status" value="1"/>
</dbReference>
<keyword evidence="2" id="KW-0732">Signal</keyword>
<evidence type="ECO:0000256" key="2">
    <source>
        <dbReference type="ARBA" id="ARBA00022729"/>
    </source>
</evidence>
<comment type="subcellular location">
    <subcellularLocation>
        <location evidence="1">Periplasm</location>
    </subcellularLocation>
</comment>
<dbReference type="Pfam" id="PF07940">
    <property type="entry name" value="Hepar_II_III_C"/>
    <property type="match status" value="1"/>
</dbReference>